<feature type="compositionally biased region" description="Basic residues" evidence="1">
    <location>
        <begin position="90"/>
        <end position="100"/>
    </location>
</feature>
<evidence type="ECO:0000256" key="1">
    <source>
        <dbReference type="SAM" id="MobiDB-lite"/>
    </source>
</evidence>
<feature type="region of interest" description="Disordered" evidence="1">
    <location>
        <begin position="213"/>
        <end position="347"/>
    </location>
</feature>
<keyword evidence="2" id="KW-0812">Transmembrane</keyword>
<gene>
    <name evidence="4" type="ORF">EHUX00137_LOCUS41580</name>
</gene>
<dbReference type="Gene3D" id="3.40.50.2000">
    <property type="entry name" value="Glycogen Phosphorylase B"/>
    <property type="match status" value="1"/>
</dbReference>
<feature type="region of interest" description="Disordered" evidence="1">
    <location>
        <begin position="79"/>
        <end position="100"/>
    </location>
</feature>
<dbReference type="EMBL" id="HBIR01053333">
    <property type="protein sequence ID" value="CAE0589636.1"/>
    <property type="molecule type" value="Transcribed_RNA"/>
</dbReference>
<proteinExistence type="predicted"/>
<feature type="compositionally biased region" description="Low complexity" evidence="1">
    <location>
        <begin position="335"/>
        <end position="345"/>
    </location>
</feature>
<feature type="compositionally biased region" description="Basic and acidic residues" evidence="1">
    <location>
        <begin position="237"/>
        <end position="249"/>
    </location>
</feature>
<dbReference type="SUPFAM" id="SSF53756">
    <property type="entry name" value="UDP-Glycosyltransferase/glycogen phosphorylase"/>
    <property type="match status" value="2"/>
</dbReference>
<feature type="transmembrane region" description="Helical" evidence="2">
    <location>
        <begin position="483"/>
        <end position="499"/>
    </location>
</feature>
<dbReference type="PANTHER" id="PTHR45919:SF1">
    <property type="entry name" value="GDP-MAN:MAN(3)GLCNAC(2)-PP-DOL ALPHA-1,2-MANNOSYLTRANSFERASE"/>
    <property type="match status" value="1"/>
</dbReference>
<dbReference type="InterPro" id="IPR043729">
    <property type="entry name" value="DUF5672"/>
</dbReference>
<dbReference type="GO" id="GO:0016020">
    <property type="term" value="C:membrane"/>
    <property type="evidence" value="ECO:0007669"/>
    <property type="project" value="TreeGrafter"/>
</dbReference>
<feature type="transmembrane region" description="Helical" evidence="2">
    <location>
        <begin position="455"/>
        <end position="477"/>
    </location>
</feature>
<dbReference type="InterPro" id="IPR038013">
    <property type="entry name" value="ALG11"/>
</dbReference>
<feature type="domain" description="DUF5672" evidence="3">
    <location>
        <begin position="1117"/>
        <end position="1250"/>
    </location>
</feature>
<keyword evidence="2" id="KW-1133">Transmembrane helix</keyword>
<feature type="transmembrane region" description="Helical" evidence="2">
    <location>
        <begin position="420"/>
        <end position="443"/>
    </location>
</feature>
<feature type="compositionally biased region" description="Basic residues" evidence="1">
    <location>
        <begin position="298"/>
        <end position="320"/>
    </location>
</feature>
<evidence type="ECO:0000256" key="2">
    <source>
        <dbReference type="SAM" id="Phobius"/>
    </source>
</evidence>
<feature type="region of interest" description="Disordered" evidence="1">
    <location>
        <begin position="168"/>
        <end position="201"/>
    </location>
</feature>
<feature type="compositionally biased region" description="Polar residues" evidence="1">
    <location>
        <begin position="223"/>
        <end position="233"/>
    </location>
</feature>
<feature type="compositionally biased region" description="Basic residues" evidence="1">
    <location>
        <begin position="252"/>
        <end position="289"/>
    </location>
</feature>
<dbReference type="PANTHER" id="PTHR45919">
    <property type="entry name" value="GDP-MAN:MAN(3)GLCNAC(2)-PP-DOL ALPHA-1,2-MANNOSYLTRANSFERASE"/>
    <property type="match status" value="1"/>
</dbReference>
<sequence>MIASILIRPYGLIGVHILRCRLNMLEKLKLEFVPAAGNKLVLKLSPAPPPRADKQACVCVHVALRFLQESSSRLLADTGVAGGQHDRQPSQRRGRRHPVRGRACCNRGRLPVRGRARIARVCRRRVCGVGKRHARLMRRGLAAPHVHRRRPIVPATSVAAPVRHRRCRRQGRRHLVRERARVVQRRHRRRRRDRRRVRGRVCADGSREGWHRAGLAHDVRTPGSPNACVSPSPTGVRRQERPRRREGGGHHQGVRRQVRRRRGVRRRGGSRRGGARRRGARRRGGRRRGGSPPPWRQSPRRRSSPRRPSPRRPSPRRLPRSAKEVEKPAKTVSNTPDPAAPARRGTGPGGYTKAAAVQWLLLVCAPASGHCAAAVPSPSAVASAFSSAVASATCVASAPSSAFPPAVASMASSLASSSSLLVPALALLLLTIACGAAWPTAASGKRARGITRAPALRLITAAAFIPGAAASPAGFFAPSASSWLGWGVLPIAAIAASVLRRPSSTKEARASTADSVSNPPSPPEMTPASREERSKRQRDIGLLVLGVLVLGVLVASSNRGLGHGPFGSVVLKSGPPVKASMCQALVASPYNLQPGGGEKYLLEAASVLQGIPCAVTIGLFSREQCRGDCIATMAAKLGVALDPAMVTVIEFPRGPAWRQVAHEETMRQSPYDFFFLLGNELMPQVNGLGRINLYMCQFPFDWARPQGEMERARLLTYSMVLLNSEFSKGWYTRAIERTGALTRPCAPIPTVLYPPVQAIAGAVVPLYQRPLRIVMLGRVFNEVQQKGHTVAIKAFARLQVAWLAAPPMQRPPLELYLVGAVMTGHELYAERVQKLGNATPGVHVLFDASRERVLSILSASRVVWSLTGFKQNRDDLERVAHRLSATGDAHAVAPSQMCDPSVALPPNETPDMGEGEKSAKCPNPADTEHFGIAVTEAMSAGAIPVLLHMGGLAELVPSRRVGRLAADASEIVTSTLEVLLQSDEQLGAMSNASIVASRRFTGGTFHRRFKAMLHKGHLPRFWAGLTRSVCADPIDLSVTSKGRRRRPRMRLIAAIVDTRVDYTIATAVKANLRHLRAHAQWRLRVVHGTENAQFVRDSLADVRPVEFVNLGVATMTEYDYNVLLKTPSFWRSMEADRCLIFQTDGLLLRPIPNAFLRFDWVGAPWTPDNDVYKGINEDKVAIPTLDRSVRVGNGGFSLRGVQAMERICTEHAAESQPAEQEDVFLVRNLHRHGYNIADLESAATFALEVPIPEHAVDTSRLVAIHQAWNFVRPEVLAQLLQIICSECGQVR</sequence>
<accession>A0A7S3X0M1</accession>
<name>A0A7S3X0M1_EMIHU</name>
<evidence type="ECO:0000313" key="4">
    <source>
        <dbReference type="EMBL" id="CAE0589636.1"/>
    </source>
</evidence>
<dbReference type="GO" id="GO:0004377">
    <property type="term" value="F:GDP-Man:Man(3)GlcNAc(2)-PP-Dol alpha-1,2-mannosyltransferase activity"/>
    <property type="evidence" value="ECO:0007669"/>
    <property type="project" value="InterPro"/>
</dbReference>
<dbReference type="GO" id="GO:0006487">
    <property type="term" value="P:protein N-linked glycosylation"/>
    <property type="evidence" value="ECO:0007669"/>
    <property type="project" value="TreeGrafter"/>
</dbReference>
<keyword evidence="2" id="KW-0472">Membrane</keyword>
<feature type="transmembrane region" description="Helical" evidence="2">
    <location>
        <begin position="540"/>
        <end position="557"/>
    </location>
</feature>
<reference evidence="4" key="1">
    <citation type="submission" date="2021-01" db="EMBL/GenBank/DDBJ databases">
        <authorList>
            <person name="Corre E."/>
            <person name="Pelletier E."/>
            <person name="Niang G."/>
            <person name="Scheremetjew M."/>
            <person name="Finn R."/>
            <person name="Kale V."/>
            <person name="Holt S."/>
            <person name="Cochrane G."/>
            <person name="Meng A."/>
            <person name="Brown T."/>
            <person name="Cohen L."/>
        </authorList>
    </citation>
    <scope>NUCLEOTIDE SEQUENCE</scope>
    <source>
        <strain evidence="4">379</strain>
    </source>
</reference>
<protein>
    <recommendedName>
        <fullName evidence="3">DUF5672 domain-containing protein</fullName>
    </recommendedName>
</protein>
<organism evidence="4">
    <name type="scientific">Emiliania huxleyi</name>
    <name type="common">Coccolithophore</name>
    <name type="synonym">Pontosphaera huxleyi</name>
    <dbReference type="NCBI Taxonomy" id="2903"/>
    <lineage>
        <taxon>Eukaryota</taxon>
        <taxon>Haptista</taxon>
        <taxon>Haptophyta</taxon>
        <taxon>Prymnesiophyceae</taxon>
        <taxon>Isochrysidales</taxon>
        <taxon>Noelaerhabdaceae</taxon>
        <taxon>Emiliania</taxon>
    </lineage>
</organism>
<evidence type="ECO:0000259" key="3">
    <source>
        <dbReference type="Pfam" id="PF18922"/>
    </source>
</evidence>
<dbReference type="Pfam" id="PF18922">
    <property type="entry name" value="DUF5672"/>
    <property type="match status" value="1"/>
</dbReference>
<feature type="region of interest" description="Disordered" evidence="1">
    <location>
        <begin position="506"/>
        <end position="533"/>
    </location>
</feature>
<feature type="compositionally biased region" description="Basic residues" evidence="1">
    <location>
        <begin position="168"/>
        <end position="199"/>
    </location>
</feature>